<name>A0AAD6UM27_9AGAR</name>
<feature type="compositionally biased region" description="Polar residues" evidence="1">
    <location>
        <begin position="14"/>
        <end position="28"/>
    </location>
</feature>
<feature type="region of interest" description="Disordered" evidence="1">
    <location>
        <begin position="1"/>
        <end position="29"/>
    </location>
</feature>
<keyword evidence="3" id="KW-1185">Reference proteome</keyword>
<dbReference type="Proteomes" id="UP001222325">
    <property type="component" value="Unassembled WGS sequence"/>
</dbReference>
<comment type="caution">
    <text evidence="2">The sequence shown here is derived from an EMBL/GenBank/DDBJ whole genome shotgun (WGS) entry which is preliminary data.</text>
</comment>
<dbReference type="AlphaFoldDB" id="A0AAD6UM27"/>
<protein>
    <submittedName>
        <fullName evidence="2">Uncharacterized protein</fullName>
    </submittedName>
</protein>
<evidence type="ECO:0000256" key="1">
    <source>
        <dbReference type="SAM" id="MobiDB-lite"/>
    </source>
</evidence>
<proteinExistence type="predicted"/>
<sequence>MARIRPPSGCPRSNVASQPTPQQHWTDTQPHHRAIWLRCTLVGRSVRTGWPPASGRRPPCSSSFVLRNPCRVEPRPTAWVTLLASTIASPLSAHAQARRRLRLAGCARPYRSVNMDVRSRGVLKRALSVPGAARESCISHLRGARSAPLYANTASIAFAIRALDMLSYGPPAR</sequence>
<organism evidence="2 3">
    <name type="scientific">Mycena belliarum</name>
    <dbReference type="NCBI Taxonomy" id="1033014"/>
    <lineage>
        <taxon>Eukaryota</taxon>
        <taxon>Fungi</taxon>
        <taxon>Dikarya</taxon>
        <taxon>Basidiomycota</taxon>
        <taxon>Agaricomycotina</taxon>
        <taxon>Agaricomycetes</taxon>
        <taxon>Agaricomycetidae</taxon>
        <taxon>Agaricales</taxon>
        <taxon>Marasmiineae</taxon>
        <taxon>Mycenaceae</taxon>
        <taxon>Mycena</taxon>
    </lineage>
</organism>
<evidence type="ECO:0000313" key="2">
    <source>
        <dbReference type="EMBL" id="KAJ7104391.1"/>
    </source>
</evidence>
<evidence type="ECO:0000313" key="3">
    <source>
        <dbReference type="Proteomes" id="UP001222325"/>
    </source>
</evidence>
<accession>A0AAD6UM27</accession>
<gene>
    <name evidence="2" type="ORF">B0H15DRAFT_960669</name>
</gene>
<reference evidence="2" key="1">
    <citation type="submission" date="2023-03" db="EMBL/GenBank/DDBJ databases">
        <title>Massive genome expansion in bonnet fungi (Mycena s.s.) driven by repeated elements and novel gene families across ecological guilds.</title>
        <authorList>
            <consortium name="Lawrence Berkeley National Laboratory"/>
            <person name="Harder C.B."/>
            <person name="Miyauchi S."/>
            <person name="Viragh M."/>
            <person name="Kuo A."/>
            <person name="Thoen E."/>
            <person name="Andreopoulos B."/>
            <person name="Lu D."/>
            <person name="Skrede I."/>
            <person name="Drula E."/>
            <person name="Henrissat B."/>
            <person name="Morin E."/>
            <person name="Kohler A."/>
            <person name="Barry K."/>
            <person name="LaButti K."/>
            <person name="Morin E."/>
            <person name="Salamov A."/>
            <person name="Lipzen A."/>
            <person name="Mereny Z."/>
            <person name="Hegedus B."/>
            <person name="Baldrian P."/>
            <person name="Stursova M."/>
            <person name="Weitz H."/>
            <person name="Taylor A."/>
            <person name="Grigoriev I.V."/>
            <person name="Nagy L.G."/>
            <person name="Martin F."/>
            <person name="Kauserud H."/>
        </authorList>
    </citation>
    <scope>NUCLEOTIDE SEQUENCE</scope>
    <source>
        <strain evidence="2">CBHHK173m</strain>
    </source>
</reference>
<dbReference type="EMBL" id="JARJCN010000001">
    <property type="protein sequence ID" value="KAJ7104391.1"/>
    <property type="molecule type" value="Genomic_DNA"/>
</dbReference>